<gene>
    <name evidence="1" type="ORF">ENV60_01715</name>
</gene>
<comment type="caution">
    <text evidence="1">The sequence shown here is derived from an EMBL/GenBank/DDBJ whole genome shotgun (WGS) entry which is preliminary data.</text>
</comment>
<name>A0A7C4XJY0_UNCW3</name>
<organism evidence="1">
    <name type="scientific">candidate division WOR-3 bacterium</name>
    <dbReference type="NCBI Taxonomy" id="2052148"/>
    <lineage>
        <taxon>Bacteria</taxon>
        <taxon>Bacteria division WOR-3</taxon>
    </lineage>
</organism>
<dbReference type="EMBL" id="DTGZ01000032">
    <property type="protein sequence ID" value="HGV96997.1"/>
    <property type="molecule type" value="Genomic_DNA"/>
</dbReference>
<proteinExistence type="predicted"/>
<evidence type="ECO:0000313" key="1">
    <source>
        <dbReference type="EMBL" id="HGV96997.1"/>
    </source>
</evidence>
<dbReference type="AlphaFoldDB" id="A0A7C4XJY0"/>
<reference evidence="1" key="1">
    <citation type="journal article" date="2020" name="mSystems">
        <title>Genome- and Community-Level Interaction Insights into Carbon Utilization and Element Cycling Functions of Hydrothermarchaeota in Hydrothermal Sediment.</title>
        <authorList>
            <person name="Zhou Z."/>
            <person name="Liu Y."/>
            <person name="Xu W."/>
            <person name="Pan J."/>
            <person name="Luo Z.H."/>
            <person name="Li M."/>
        </authorList>
    </citation>
    <scope>NUCLEOTIDE SEQUENCE [LARGE SCALE GENOMIC DNA]</scope>
    <source>
        <strain evidence="1">SpSt-774</strain>
    </source>
</reference>
<accession>A0A7C4XJY0</accession>
<protein>
    <submittedName>
        <fullName evidence="1">Uncharacterized protein</fullName>
    </submittedName>
</protein>
<sequence>MNLLQSLYIKFNRRRFKSSFRPIGLKRGESFFISVPRKLNDFLESLSFLTALRKVGKVFLFAPQYFADFFSILNPSIFNTIYYEKNLEVLTGEFNILKTKLNDMKFNYLIELNQPANLALPYLVPAEKRISFYDLKNYPYYNILARGEIETLSSFFSLENEDPRLVFKFSKTELKNLKKALSLKSPALFINGKDKIEDNVWSGTKIFFEKEKQKLSDTFKILYLCDAYYGEKDEFYVFAQIFEKQIINNEPGN</sequence>